<dbReference type="AlphaFoldDB" id="A0A9D3YPB5"/>
<gene>
    <name evidence="1" type="ORF">DPMN_077446</name>
</gene>
<dbReference type="Proteomes" id="UP000828390">
    <property type="component" value="Unassembled WGS sequence"/>
</dbReference>
<keyword evidence="2" id="KW-1185">Reference proteome</keyword>
<evidence type="ECO:0000313" key="2">
    <source>
        <dbReference type="Proteomes" id="UP000828390"/>
    </source>
</evidence>
<comment type="caution">
    <text evidence="1">The sequence shown here is derived from an EMBL/GenBank/DDBJ whole genome shotgun (WGS) entry which is preliminary data.</text>
</comment>
<evidence type="ECO:0000313" key="1">
    <source>
        <dbReference type="EMBL" id="KAH3702429.1"/>
    </source>
</evidence>
<sequence length="57" mass="6378">MSQSGWRCLEWENNVCLFSPNQDQVLLEQNAGSKNQIRVQCGLVFGVSDPVRVRAAV</sequence>
<name>A0A9D3YPB5_DREPO</name>
<accession>A0A9D3YPB5</accession>
<reference evidence="1" key="1">
    <citation type="journal article" date="2019" name="bioRxiv">
        <title>The Genome of the Zebra Mussel, Dreissena polymorpha: A Resource for Invasive Species Research.</title>
        <authorList>
            <person name="McCartney M.A."/>
            <person name="Auch B."/>
            <person name="Kono T."/>
            <person name="Mallez S."/>
            <person name="Zhang Y."/>
            <person name="Obille A."/>
            <person name="Becker A."/>
            <person name="Abrahante J.E."/>
            <person name="Garbe J."/>
            <person name="Badalamenti J.P."/>
            <person name="Herman A."/>
            <person name="Mangelson H."/>
            <person name="Liachko I."/>
            <person name="Sullivan S."/>
            <person name="Sone E.D."/>
            <person name="Koren S."/>
            <person name="Silverstein K.A.T."/>
            <person name="Beckman K.B."/>
            <person name="Gohl D.M."/>
        </authorList>
    </citation>
    <scope>NUCLEOTIDE SEQUENCE</scope>
    <source>
        <strain evidence="1">Duluth1</strain>
        <tissue evidence="1">Whole animal</tissue>
    </source>
</reference>
<reference evidence="1" key="2">
    <citation type="submission" date="2020-11" db="EMBL/GenBank/DDBJ databases">
        <authorList>
            <person name="McCartney M.A."/>
            <person name="Auch B."/>
            <person name="Kono T."/>
            <person name="Mallez S."/>
            <person name="Becker A."/>
            <person name="Gohl D.M."/>
            <person name="Silverstein K.A.T."/>
            <person name="Koren S."/>
            <person name="Bechman K.B."/>
            <person name="Herman A."/>
            <person name="Abrahante J.E."/>
            <person name="Garbe J."/>
        </authorList>
    </citation>
    <scope>NUCLEOTIDE SEQUENCE</scope>
    <source>
        <strain evidence="1">Duluth1</strain>
        <tissue evidence="1">Whole animal</tissue>
    </source>
</reference>
<dbReference type="EMBL" id="JAIWYP010000015">
    <property type="protein sequence ID" value="KAH3702429.1"/>
    <property type="molecule type" value="Genomic_DNA"/>
</dbReference>
<proteinExistence type="predicted"/>
<organism evidence="1 2">
    <name type="scientific">Dreissena polymorpha</name>
    <name type="common">Zebra mussel</name>
    <name type="synonym">Mytilus polymorpha</name>
    <dbReference type="NCBI Taxonomy" id="45954"/>
    <lineage>
        <taxon>Eukaryota</taxon>
        <taxon>Metazoa</taxon>
        <taxon>Spiralia</taxon>
        <taxon>Lophotrochozoa</taxon>
        <taxon>Mollusca</taxon>
        <taxon>Bivalvia</taxon>
        <taxon>Autobranchia</taxon>
        <taxon>Heteroconchia</taxon>
        <taxon>Euheterodonta</taxon>
        <taxon>Imparidentia</taxon>
        <taxon>Neoheterodontei</taxon>
        <taxon>Myida</taxon>
        <taxon>Dreissenoidea</taxon>
        <taxon>Dreissenidae</taxon>
        <taxon>Dreissena</taxon>
    </lineage>
</organism>
<protein>
    <submittedName>
        <fullName evidence="1">Uncharacterized protein</fullName>
    </submittedName>
</protein>